<evidence type="ECO:0000259" key="2">
    <source>
        <dbReference type="Pfam" id="PF04909"/>
    </source>
</evidence>
<dbReference type="GO" id="GO:0016787">
    <property type="term" value="F:hydrolase activity"/>
    <property type="evidence" value="ECO:0007669"/>
    <property type="project" value="UniProtKB-KW"/>
</dbReference>
<protein>
    <submittedName>
        <fullName evidence="3">L-fuconolactonase</fullName>
        <ecNumber evidence="3">3.1.1.-</ecNumber>
    </submittedName>
</protein>
<dbReference type="InterPro" id="IPR032466">
    <property type="entry name" value="Metal_Hydrolase"/>
</dbReference>
<dbReference type="Gene3D" id="3.20.20.140">
    <property type="entry name" value="Metal-dependent hydrolases"/>
    <property type="match status" value="1"/>
</dbReference>
<evidence type="ECO:0000313" key="3">
    <source>
        <dbReference type="EMBL" id="MBB6094856.1"/>
    </source>
</evidence>
<reference evidence="3 4" key="1">
    <citation type="submission" date="2020-08" db="EMBL/GenBank/DDBJ databases">
        <title>Genomic Encyclopedia of Type Strains, Phase IV (KMG-IV): sequencing the most valuable type-strain genomes for metagenomic binning, comparative biology and taxonomic classification.</title>
        <authorList>
            <person name="Goeker M."/>
        </authorList>
    </citation>
    <scope>NUCLEOTIDE SEQUENCE [LARGE SCALE GENOMIC DNA]</scope>
    <source>
        <strain evidence="3 4">DSM 26723</strain>
    </source>
</reference>
<dbReference type="InterPro" id="IPR006680">
    <property type="entry name" value="Amidohydro-rel"/>
</dbReference>
<dbReference type="Pfam" id="PF04909">
    <property type="entry name" value="Amidohydro_2"/>
    <property type="match status" value="1"/>
</dbReference>
<dbReference type="SUPFAM" id="SSF51556">
    <property type="entry name" value="Metallo-dependent hydrolases"/>
    <property type="match status" value="1"/>
</dbReference>
<comment type="similarity">
    <text evidence="1">Belongs to the metallo-dependent hydrolases superfamily.</text>
</comment>
<proteinExistence type="inferred from homology"/>
<dbReference type="Proteomes" id="UP000588068">
    <property type="component" value="Unassembled WGS sequence"/>
</dbReference>
<dbReference type="PANTHER" id="PTHR43569:SF2">
    <property type="entry name" value="AMIDOHYDROLASE-RELATED DOMAIN-CONTAINING PROTEIN"/>
    <property type="match status" value="1"/>
</dbReference>
<feature type="domain" description="Amidohydrolase-related" evidence="2">
    <location>
        <begin position="4"/>
        <end position="278"/>
    </location>
</feature>
<organism evidence="3 4">
    <name type="scientific">Povalibacter uvarum</name>
    <dbReference type="NCBI Taxonomy" id="732238"/>
    <lineage>
        <taxon>Bacteria</taxon>
        <taxon>Pseudomonadati</taxon>
        <taxon>Pseudomonadota</taxon>
        <taxon>Gammaproteobacteria</taxon>
        <taxon>Steroidobacterales</taxon>
        <taxon>Steroidobacteraceae</taxon>
        <taxon>Povalibacter</taxon>
    </lineage>
</organism>
<dbReference type="EC" id="3.1.1.-" evidence="3"/>
<dbReference type="InterPro" id="IPR052350">
    <property type="entry name" value="Metallo-dep_Lactonases"/>
</dbReference>
<keyword evidence="4" id="KW-1185">Reference proteome</keyword>
<dbReference type="PANTHER" id="PTHR43569">
    <property type="entry name" value="AMIDOHYDROLASE"/>
    <property type="match status" value="1"/>
</dbReference>
<evidence type="ECO:0000256" key="1">
    <source>
        <dbReference type="ARBA" id="ARBA00038310"/>
    </source>
</evidence>
<gene>
    <name evidence="3" type="ORF">HNQ60_003743</name>
</gene>
<keyword evidence="3" id="KW-0378">Hydrolase</keyword>
<accession>A0A841HPR1</accession>
<evidence type="ECO:0000313" key="4">
    <source>
        <dbReference type="Proteomes" id="UP000588068"/>
    </source>
</evidence>
<dbReference type="AlphaFoldDB" id="A0A841HPR1"/>
<dbReference type="EMBL" id="JACHHZ010000004">
    <property type="protein sequence ID" value="MBB6094856.1"/>
    <property type="molecule type" value="Genomic_DNA"/>
</dbReference>
<name>A0A841HPR1_9GAMM</name>
<sequence length="280" mass="31943">MMKIDAHQHFWRYDAAAYPWMSADMQVLKRDWLPDDLRPLLEVQRIDACIAVQARASEAETDFLLMLATQYPWIAGVVGWIDLRAGDIEHRLARWLEAPALAGFRHQIQDEADVAAFVGDARFRRGLRLLQRQQLTYDILVFAHQIEAIVPLCRDMDQHWLVLDHLGKPRVRARDHDEWRRAVTPLAAMPHVLCKVSGLVTEAMDAAGELHSDDLRQYLDTALELFGPSRLMFGSDWPVCLLATSYARTAALIESWSARLARAERDALWCGTAQRAYSIG</sequence>
<comment type="caution">
    <text evidence="3">The sequence shown here is derived from an EMBL/GenBank/DDBJ whole genome shotgun (WGS) entry which is preliminary data.</text>
</comment>